<proteinExistence type="predicted"/>
<evidence type="ECO:0000313" key="3">
    <source>
        <dbReference type="EnsemblMetazoa" id="AAEL026443-PC"/>
    </source>
</evidence>
<feature type="chain" id="PRO_5036178016" description="Nucleoside 2-deoxyribosyltransferase like protein" evidence="2">
    <location>
        <begin position="20"/>
        <end position="725"/>
    </location>
</feature>
<dbReference type="EnsemblMetazoa" id="AAEL026443-RB">
    <property type="protein sequence ID" value="AAEL026443-PB"/>
    <property type="gene ID" value="AAEL026443"/>
</dbReference>
<dbReference type="EnsemblMetazoa" id="AAEL026443-RD">
    <property type="protein sequence ID" value="AAEL026443-PD"/>
    <property type="gene ID" value="AAEL026443"/>
</dbReference>
<evidence type="ECO:0000256" key="1">
    <source>
        <dbReference type="SAM" id="MobiDB-lite"/>
    </source>
</evidence>
<dbReference type="Proteomes" id="UP000008820">
    <property type="component" value="Chromosome 2"/>
</dbReference>
<dbReference type="Gene3D" id="3.40.50.450">
    <property type="match status" value="1"/>
</dbReference>
<dbReference type="EnsemblMetazoa" id="AAEL026443-RA">
    <property type="protein sequence ID" value="AAEL026443-PA"/>
    <property type="gene ID" value="AAEL026443"/>
</dbReference>
<dbReference type="FunFam" id="3.40.50.450:FF:000017">
    <property type="entry name" value="Raw, isoform D"/>
    <property type="match status" value="1"/>
</dbReference>
<dbReference type="EnsemblMetazoa" id="AAEL026443-RC">
    <property type="protein sequence ID" value="AAEL026443-PC"/>
    <property type="gene ID" value="AAEL026443"/>
</dbReference>
<gene>
    <name evidence="3" type="primary">5564083</name>
</gene>
<evidence type="ECO:0000313" key="4">
    <source>
        <dbReference type="Proteomes" id="UP000008820"/>
    </source>
</evidence>
<reference evidence="3" key="2">
    <citation type="submission" date="2020-05" db="UniProtKB">
        <authorList>
            <consortium name="EnsemblMetazoa"/>
        </authorList>
    </citation>
    <scope>IDENTIFICATION</scope>
    <source>
        <strain evidence="3">LVP_AGWG</strain>
    </source>
</reference>
<dbReference type="OrthoDB" id="6493944at2759"/>
<dbReference type="Pfam" id="PF15891">
    <property type="entry name" value="Nuc_deoxyri_tr2"/>
    <property type="match status" value="1"/>
</dbReference>
<feature type="compositionally biased region" description="Polar residues" evidence="1">
    <location>
        <begin position="531"/>
        <end position="540"/>
    </location>
</feature>
<feature type="compositionally biased region" description="Low complexity" evidence="1">
    <location>
        <begin position="388"/>
        <end position="397"/>
    </location>
</feature>
<dbReference type="PANTHER" id="PTHR36300">
    <property type="entry name" value="RAW, ISOFORM A"/>
    <property type="match status" value="1"/>
</dbReference>
<protein>
    <recommendedName>
        <fullName evidence="5">Nucleoside 2-deoxyribosyltransferase like protein</fullName>
    </recommendedName>
</protein>
<feature type="region of interest" description="Disordered" evidence="1">
    <location>
        <begin position="531"/>
        <end position="560"/>
    </location>
</feature>
<dbReference type="InParanoid" id="A0A6I8U721"/>
<organism evidence="3 4">
    <name type="scientific">Aedes aegypti</name>
    <name type="common">Yellowfever mosquito</name>
    <name type="synonym">Culex aegypti</name>
    <dbReference type="NCBI Taxonomy" id="7159"/>
    <lineage>
        <taxon>Eukaryota</taxon>
        <taxon>Metazoa</taxon>
        <taxon>Ecdysozoa</taxon>
        <taxon>Arthropoda</taxon>
        <taxon>Hexapoda</taxon>
        <taxon>Insecta</taxon>
        <taxon>Pterygota</taxon>
        <taxon>Neoptera</taxon>
        <taxon>Endopterygota</taxon>
        <taxon>Diptera</taxon>
        <taxon>Nematocera</taxon>
        <taxon>Culicoidea</taxon>
        <taxon>Culicidae</taxon>
        <taxon>Culicinae</taxon>
        <taxon>Aedini</taxon>
        <taxon>Aedes</taxon>
        <taxon>Stegomyia</taxon>
    </lineage>
</organism>
<dbReference type="AlphaFoldDB" id="A0A6I8U721"/>
<dbReference type="GO" id="GO:0005886">
    <property type="term" value="C:plasma membrane"/>
    <property type="evidence" value="ECO:0007669"/>
    <property type="project" value="TreeGrafter"/>
</dbReference>
<accession>A0A6I8U721</accession>
<feature type="compositionally biased region" description="Polar residues" evidence="1">
    <location>
        <begin position="128"/>
        <end position="164"/>
    </location>
</feature>
<dbReference type="FunCoup" id="A0A6I8U721">
    <property type="interactions" value="264"/>
</dbReference>
<reference evidence="3 4" key="1">
    <citation type="submission" date="2017-06" db="EMBL/GenBank/DDBJ databases">
        <title>Aedes aegypti genome working group (AGWG) sequencing and assembly.</title>
        <authorList>
            <consortium name="Aedes aegypti Genome Working Group (AGWG)"/>
            <person name="Matthews B.J."/>
        </authorList>
    </citation>
    <scope>NUCLEOTIDE SEQUENCE [LARGE SCALE GENOMIC DNA]</scope>
    <source>
        <strain evidence="3 4">LVP_AGWG</strain>
    </source>
</reference>
<keyword evidence="2" id="KW-0732">Signal</keyword>
<feature type="signal peptide" evidence="2">
    <location>
        <begin position="1"/>
        <end position="19"/>
    </location>
</feature>
<dbReference type="InterPro" id="IPR039470">
    <property type="entry name" value="Nuc_deoxyri_tr2"/>
</dbReference>
<feature type="region of interest" description="Disordered" evidence="1">
    <location>
        <begin position="128"/>
        <end position="168"/>
    </location>
</feature>
<keyword evidence="4" id="KW-1185">Reference proteome</keyword>
<evidence type="ECO:0008006" key="5">
    <source>
        <dbReference type="Google" id="ProtNLM"/>
    </source>
</evidence>
<feature type="region of interest" description="Disordered" evidence="1">
    <location>
        <begin position="380"/>
        <end position="399"/>
    </location>
</feature>
<evidence type="ECO:0000256" key="2">
    <source>
        <dbReference type="SAM" id="SignalP"/>
    </source>
</evidence>
<name>A0A6I8U721_AEDAE</name>
<dbReference type="PANTHER" id="PTHR36300:SF1">
    <property type="entry name" value="RAW, ISOFORM A"/>
    <property type="match status" value="1"/>
</dbReference>
<sequence length="725" mass="81075">MYVYTIVILFLHLTNPAAMRPSTLNLQHQHNHDVSKNILREAYSSWNQRSDNCIVPEPNIQPLFRDFKLFPTSEQVHDMLRTARFIVRGCNKCNKASKHKNGLTFGEFSVLLTDIRKIRHTSILNSHDNTQSSGYNVTDSSQSVKASNSELDDQSTANNETTSGPEVFLGGSCNPTTWRADVAIPTLKKLGITFYNPQVSEWTPDLLELEHRAKEKAKVLFFVMDPQTRSAAGAIEVANIAGRNSKHLVLVLLPYAQQQKILNETLTLDEYKDLSRNQQLLKQLVRRRGLPVLDKVALALEHIKNILSGGPCRDQPHNIATRLISVRRTFDRVVNNSSEVINLIQCQTALAALGYPSGIVSISVIKQILAYFEEIRQQRPASSTQPGSNSTSTKTTNGYADDNISITFDSFCVLESYLSVLQQEILETSCVSPIKGTNLQQPPIYLTDFQGWSRRALPSPINTGKQFAAESNITRNHSAQLSISSDCNDTFENVHRTSEADIEKINASSSKHTDDTLSGTHKHIEENCNTQLQQSQNSSKSASDQNNSNHSSSNRENNGMKTRDLYLGGSCWMLTNWRQNYAIPYLKAKNITFFTSTLHEGPECSIDFNETGEISIKGNDELIFDPAILDASRILLFVITDKTRSLGAMTMAAHYMGLGYNIVLCVQMLPNDCKINGLQLSSSAIKDYNRGRAYLIDLAKRQNIPVYSNIEDALKSAVEKLNYTR</sequence>
<feature type="compositionally biased region" description="Low complexity" evidence="1">
    <location>
        <begin position="541"/>
        <end position="557"/>
    </location>
</feature>